<evidence type="ECO:0000256" key="9">
    <source>
        <dbReference type="ARBA" id="ARBA00025699"/>
    </source>
</evidence>
<comment type="caution">
    <text evidence="13">The sequence shown here is derived from an EMBL/GenBank/DDBJ whole genome shotgun (WGS) entry which is preliminary data.</text>
</comment>
<keyword evidence="14" id="KW-1185">Reference proteome</keyword>
<sequence>MNLILIKPDERSTNASGDGAIIIDLSPNDERTQHLLNHLNKKNGDSVSIGFIDSYGGWKCKAIIQYCPNNTDNKNKNGIGVRLLPTSNEPSPSLKQSFSASLPQITLLLALPFPARLKYLWPVMASFTSVTRIIIVKSTLSNPEFLHSKALHPSTYDPLIVKGMSQGGRTRPISVDICVNEEEDETISRSLLVRLGLVATNDGISTNTTARIFFDCGADENDDTTPPLPPPARDLVLAECCCERRTMSDTDDDANSTSTTAAAAPSAILAIGPERGWTDNESNLFVNDCGFKSATLGSSILRVDTAVVSALSVVSAALEECQRMSNNNVAGEVDDRMKRKRSDSMERQRKELT</sequence>
<dbReference type="InterPro" id="IPR006700">
    <property type="entry name" value="RsmE"/>
</dbReference>
<keyword evidence="6" id="KW-0489">Methyltransferase</keyword>
<evidence type="ECO:0000256" key="1">
    <source>
        <dbReference type="ARBA" id="ARBA00004496"/>
    </source>
</evidence>
<dbReference type="EC" id="2.1.1.193" evidence="3"/>
<dbReference type="Gene3D" id="3.40.1280.10">
    <property type="match status" value="1"/>
</dbReference>
<dbReference type="Proteomes" id="UP001530293">
    <property type="component" value="Unassembled WGS sequence"/>
</dbReference>
<feature type="region of interest" description="Disordered" evidence="11">
    <location>
        <begin position="329"/>
        <end position="353"/>
    </location>
</feature>
<evidence type="ECO:0000256" key="3">
    <source>
        <dbReference type="ARBA" id="ARBA00012328"/>
    </source>
</evidence>
<dbReference type="SUPFAM" id="SSF75217">
    <property type="entry name" value="alpha/beta knot"/>
    <property type="match status" value="1"/>
</dbReference>
<comment type="similarity">
    <text evidence="2">Belongs to the RNA methyltransferase RsmE family.</text>
</comment>
<comment type="function">
    <text evidence="9">Specifically methylates the N3 position of the uracil ring of uridine 1498 (m3U1498) in 16S rRNA. Acts on the fully assembled 30S ribosomal subunit.</text>
</comment>
<name>A0ABD3M4U4_9STRA</name>
<dbReference type="Pfam" id="PF04452">
    <property type="entry name" value="Methyltrans_RNA"/>
    <property type="match status" value="1"/>
</dbReference>
<accession>A0ABD3M4U4</accession>
<proteinExistence type="inferred from homology"/>
<dbReference type="GO" id="GO:0008168">
    <property type="term" value="F:methyltransferase activity"/>
    <property type="evidence" value="ECO:0007669"/>
    <property type="project" value="UniProtKB-KW"/>
</dbReference>
<feature type="domain" description="Ribosomal RNA small subunit methyltransferase E methyltransferase" evidence="12">
    <location>
        <begin position="250"/>
        <end position="314"/>
    </location>
</feature>
<dbReference type="GO" id="GO:0006364">
    <property type="term" value="P:rRNA processing"/>
    <property type="evidence" value="ECO:0007669"/>
    <property type="project" value="UniProtKB-KW"/>
</dbReference>
<keyword evidence="8" id="KW-0949">S-adenosyl-L-methionine</keyword>
<keyword evidence="4" id="KW-0963">Cytoplasm</keyword>
<evidence type="ECO:0000256" key="5">
    <source>
        <dbReference type="ARBA" id="ARBA00022552"/>
    </source>
</evidence>
<dbReference type="PANTHER" id="PTHR30027:SF3">
    <property type="entry name" value="16S RRNA (URACIL(1498)-N(3))-METHYLTRANSFERASE"/>
    <property type="match status" value="1"/>
</dbReference>
<organism evidence="13 14">
    <name type="scientific">Discostella pseudostelligera</name>
    <dbReference type="NCBI Taxonomy" id="259834"/>
    <lineage>
        <taxon>Eukaryota</taxon>
        <taxon>Sar</taxon>
        <taxon>Stramenopiles</taxon>
        <taxon>Ochrophyta</taxon>
        <taxon>Bacillariophyta</taxon>
        <taxon>Coscinodiscophyceae</taxon>
        <taxon>Thalassiosirophycidae</taxon>
        <taxon>Stephanodiscales</taxon>
        <taxon>Stephanodiscaceae</taxon>
        <taxon>Discostella</taxon>
    </lineage>
</organism>
<comment type="catalytic activity">
    <reaction evidence="10">
        <text>uridine(1498) in 16S rRNA + S-adenosyl-L-methionine = N(3)-methyluridine(1498) in 16S rRNA + S-adenosyl-L-homocysteine + H(+)</text>
        <dbReference type="Rhea" id="RHEA:42920"/>
        <dbReference type="Rhea" id="RHEA-COMP:10283"/>
        <dbReference type="Rhea" id="RHEA-COMP:10284"/>
        <dbReference type="ChEBI" id="CHEBI:15378"/>
        <dbReference type="ChEBI" id="CHEBI:57856"/>
        <dbReference type="ChEBI" id="CHEBI:59789"/>
        <dbReference type="ChEBI" id="CHEBI:65315"/>
        <dbReference type="ChEBI" id="CHEBI:74502"/>
        <dbReference type="EC" id="2.1.1.193"/>
    </reaction>
</comment>
<keyword evidence="7" id="KW-0808">Transferase</keyword>
<gene>
    <name evidence="13" type="ORF">ACHAWU_005228</name>
</gene>
<evidence type="ECO:0000256" key="4">
    <source>
        <dbReference type="ARBA" id="ARBA00022490"/>
    </source>
</evidence>
<dbReference type="InterPro" id="IPR029028">
    <property type="entry name" value="Alpha/beta_knot_MTases"/>
</dbReference>
<dbReference type="InterPro" id="IPR029026">
    <property type="entry name" value="tRNA_m1G_MTases_N"/>
</dbReference>
<evidence type="ECO:0000256" key="6">
    <source>
        <dbReference type="ARBA" id="ARBA00022603"/>
    </source>
</evidence>
<dbReference type="EMBL" id="JALLBG020000227">
    <property type="protein sequence ID" value="KAL3758642.1"/>
    <property type="molecule type" value="Genomic_DNA"/>
</dbReference>
<reference evidence="13 14" key="1">
    <citation type="submission" date="2024-10" db="EMBL/GenBank/DDBJ databases">
        <title>Updated reference genomes for cyclostephanoid diatoms.</title>
        <authorList>
            <person name="Roberts W.R."/>
            <person name="Alverson A.J."/>
        </authorList>
    </citation>
    <scope>NUCLEOTIDE SEQUENCE [LARGE SCALE GENOMIC DNA]</scope>
    <source>
        <strain evidence="13 14">AJA232-27</strain>
    </source>
</reference>
<evidence type="ECO:0000313" key="14">
    <source>
        <dbReference type="Proteomes" id="UP001530293"/>
    </source>
</evidence>
<dbReference type="PANTHER" id="PTHR30027">
    <property type="entry name" value="RIBOSOMAL RNA SMALL SUBUNIT METHYLTRANSFERASE E"/>
    <property type="match status" value="1"/>
</dbReference>
<dbReference type="GO" id="GO:0005737">
    <property type="term" value="C:cytoplasm"/>
    <property type="evidence" value="ECO:0007669"/>
    <property type="project" value="UniProtKB-SubCell"/>
</dbReference>
<protein>
    <recommendedName>
        <fullName evidence="3">16S rRNA (uracil(1498)-N(3))-methyltransferase</fullName>
        <ecNumber evidence="3">2.1.1.193</ecNumber>
    </recommendedName>
</protein>
<evidence type="ECO:0000256" key="10">
    <source>
        <dbReference type="ARBA" id="ARBA00047944"/>
    </source>
</evidence>
<evidence type="ECO:0000256" key="8">
    <source>
        <dbReference type="ARBA" id="ARBA00022691"/>
    </source>
</evidence>
<dbReference type="InterPro" id="IPR046886">
    <property type="entry name" value="RsmE_MTase_dom"/>
</dbReference>
<evidence type="ECO:0000256" key="2">
    <source>
        <dbReference type="ARBA" id="ARBA00005528"/>
    </source>
</evidence>
<dbReference type="NCBIfam" id="TIGR00046">
    <property type="entry name" value="RsmE family RNA methyltransferase"/>
    <property type="match status" value="1"/>
</dbReference>
<comment type="subcellular location">
    <subcellularLocation>
        <location evidence="1">Cytoplasm</location>
    </subcellularLocation>
</comment>
<keyword evidence="5" id="KW-0698">rRNA processing</keyword>
<dbReference type="AlphaFoldDB" id="A0ABD3M4U4"/>
<dbReference type="GO" id="GO:0032259">
    <property type="term" value="P:methylation"/>
    <property type="evidence" value="ECO:0007669"/>
    <property type="project" value="UniProtKB-KW"/>
</dbReference>
<feature type="compositionally biased region" description="Basic and acidic residues" evidence="11">
    <location>
        <begin position="333"/>
        <end position="353"/>
    </location>
</feature>
<evidence type="ECO:0000313" key="13">
    <source>
        <dbReference type="EMBL" id="KAL3758642.1"/>
    </source>
</evidence>
<evidence type="ECO:0000256" key="11">
    <source>
        <dbReference type="SAM" id="MobiDB-lite"/>
    </source>
</evidence>
<evidence type="ECO:0000256" key="7">
    <source>
        <dbReference type="ARBA" id="ARBA00022679"/>
    </source>
</evidence>
<evidence type="ECO:0000259" key="12">
    <source>
        <dbReference type="Pfam" id="PF04452"/>
    </source>
</evidence>